<protein>
    <recommendedName>
        <fullName evidence="4">Apple domain-containing protein</fullName>
    </recommendedName>
</protein>
<dbReference type="EMBL" id="JAFJYH010000078">
    <property type="protein sequence ID" value="KAG4420763.1"/>
    <property type="molecule type" value="Genomic_DNA"/>
</dbReference>
<evidence type="ECO:0000313" key="3">
    <source>
        <dbReference type="Proteomes" id="UP000664132"/>
    </source>
</evidence>
<dbReference type="Proteomes" id="UP000664132">
    <property type="component" value="Unassembled WGS sequence"/>
</dbReference>
<sequence length="165" mass="17601">MKLSIIILGAALAFAAHGQLVIRDASLSIPTSTGAITTKAKKKESASTGTTSTCSYSPFSKLAAPTVYPHGYPLCGIPNADLQPGPGSSTPVIHQQVGSNVRACVEQCRADVVDAGTGRGQCKSVLFEDRYTMCLFYGITVEESRQVNDGRFRFRSWDKDCYAGS</sequence>
<comment type="caution">
    <text evidence="2">The sequence shown here is derived from an EMBL/GenBank/DDBJ whole genome shotgun (WGS) entry which is preliminary data.</text>
</comment>
<dbReference type="AlphaFoldDB" id="A0A8H7WAY1"/>
<keyword evidence="3" id="KW-1185">Reference proteome</keyword>
<organism evidence="2 3">
    <name type="scientific">Cadophora malorum</name>
    <dbReference type="NCBI Taxonomy" id="108018"/>
    <lineage>
        <taxon>Eukaryota</taxon>
        <taxon>Fungi</taxon>
        <taxon>Dikarya</taxon>
        <taxon>Ascomycota</taxon>
        <taxon>Pezizomycotina</taxon>
        <taxon>Leotiomycetes</taxon>
        <taxon>Helotiales</taxon>
        <taxon>Ploettnerulaceae</taxon>
        <taxon>Cadophora</taxon>
    </lineage>
</organism>
<evidence type="ECO:0008006" key="4">
    <source>
        <dbReference type="Google" id="ProtNLM"/>
    </source>
</evidence>
<dbReference type="OrthoDB" id="3525704at2759"/>
<reference evidence="2" key="1">
    <citation type="submission" date="2021-02" db="EMBL/GenBank/DDBJ databases">
        <title>Genome sequence Cadophora malorum strain M34.</title>
        <authorList>
            <person name="Stefanovic E."/>
            <person name="Vu D."/>
            <person name="Scully C."/>
            <person name="Dijksterhuis J."/>
            <person name="Roader J."/>
            <person name="Houbraken J."/>
        </authorList>
    </citation>
    <scope>NUCLEOTIDE SEQUENCE</scope>
    <source>
        <strain evidence="2">M34</strain>
    </source>
</reference>
<feature type="chain" id="PRO_5034009079" description="Apple domain-containing protein" evidence="1">
    <location>
        <begin position="19"/>
        <end position="165"/>
    </location>
</feature>
<feature type="signal peptide" evidence="1">
    <location>
        <begin position="1"/>
        <end position="18"/>
    </location>
</feature>
<gene>
    <name evidence="2" type="ORF">IFR04_006149</name>
</gene>
<proteinExistence type="predicted"/>
<evidence type="ECO:0000313" key="2">
    <source>
        <dbReference type="EMBL" id="KAG4420763.1"/>
    </source>
</evidence>
<keyword evidence="1" id="KW-0732">Signal</keyword>
<evidence type="ECO:0000256" key="1">
    <source>
        <dbReference type="SAM" id="SignalP"/>
    </source>
</evidence>
<accession>A0A8H7WAY1</accession>
<name>A0A8H7WAY1_9HELO</name>